<keyword evidence="3" id="KW-1185">Reference proteome</keyword>
<keyword evidence="1" id="KW-0812">Transmembrane</keyword>
<evidence type="ECO:0000313" key="2">
    <source>
        <dbReference type="EMBL" id="QID82436.1"/>
    </source>
</evidence>
<evidence type="ECO:0000313" key="3">
    <source>
        <dbReference type="Proteomes" id="UP000501346"/>
    </source>
</evidence>
<dbReference type="AlphaFoldDB" id="A0A6C1DZD0"/>
<evidence type="ECO:0000256" key="1">
    <source>
        <dbReference type="SAM" id="Phobius"/>
    </source>
</evidence>
<gene>
    <name evidence="2" type="ORF">GRS66_004859</name>
</gene>
<evidence type="ECO:0008006" key="4">
    <source>
        <dbReference type="Google" id="ProtNLM"/>
    </source>
</evidence>
<proteinExistence type="predicted"/>
<protein>
    <recommendedName>
        <fullName evidence="4">YOR097C-like protein</fullName>
    </recommendedName>
</protein>
<dbReference type="EMBL" id="CP048996">
    <property type="protein sequence ID" value="QID82436.1"/>
    <property type="molecule type" value="Genomic_DNA"/>
</dbReference>
<dbReference type="Proteomes" id="UP000501346">
    <property type="component" value="Chromosome ScXV-ScXI"/>
</dbReference>
<sequence>MDLKRDWLRWKITIGSGPGSIVLDFPSFLVGCVFTTMMGPILQKLIGKLLVGLITVCKFLVIIGSIVFVIGVASKKYTYDDFKVSIKRSGEPGESHDMRTEPKRTAKTATVPMEKDEGVGSYNYFEIPITKETSTIPYINCDSTSSLRKPPNGPSSVGLSNSNRYENFINMARHK</sequence>
<name>A0A6C1DZD0_SACPS</name>
<dbReference type="OrthoDB" id="4050479at2759"/>
<feature type="transmembrane region" description="Helical" evidence="1">
    <location>
        <begin position="49"/>
        <end position="73"/>
    </location>
</feature>
<keyword evidence="1" id="KW-1133">Transmembrane helix</keyword>
<accession>A0A6C1DZD0</accession>
<reference evidence="2 3" key="1">
    <citation type="journal article" date="2019" name="BMC Genomics">
        <title>Chromosome level assembly and comparative genome analysis confirm lager-brewing yeasts originated from a single hybridization.</title>
        <authorList>
            <person name="Salazar A.N."/>
            <person name="Gorter de Vries A.R."/>
            <person name="van den Broek M."/>
            <person name="Brouwers N."/>
            <person name="de la Torre Cortes P."/>
            <person name="Kuijpers N.G.A."/>
            <person name="Daran J.G."/>
            <person name="Abeel T."/>
        </authorList>
    </citation>
    <scope>NUCLEOTIDE SEQUENCE [LARGE SCALE GENOMIC DNA]</scope>
    <source>
        <strain evidence="2 3">CBS 1483</strain>
    </source>
</reference>
<organism evidence="2 3">
    <name type="scientific">Saccharomyces pastorianus</name>
    <name type="common">Lager yeast</name>
    <name type="synonym">Saccharomyces cerevisiae x Saccharomyces eubayanus</name>
    <dbReference type="NCBI Taxonomy" id="27292"/>
    <lineage>
        <taxon>Eukaryota</taxon>
        <taxon>Fungi</taxon>
        <taxon>Dikarya</taxon>
        <taxon>Ascomycota</taxon>
        <taxon>Saccharomycotina</taxon>
        <taxon>Saccharomycetes</taxon>
        <taxon>Saccharomycetales</taxon>
        <taxon>Saccharomycetaceae</taxon>
        <taxon>Saccharomyces</taxon>
    </lineage>
</organism>
<feature type="transmembrane region" description="Helical" evidence="1">
    <location>
        <begin position="21"/>
        <end position="43"/>
    </location>
</feature>
<keyword evidence="1" id="KW-0472">Membrane</keyword>